<accession>A0ACC0YH12</accession>
<dbReference type="Proteomes" id="UP001163603">
    <property type="component" value="Chromosome 6"/>
</dbReference>
<protein>
    <submittedName>
        <fullName evidence="1">Uncharacterized protein</fullName>
    </submittedName>
</protein>
<organism evidence="1 2">
    <name type="scientific">Pistacia integerrima</name>
    <dbReference type="NCBI Taxonomy" id="434235"/>
    <lineage>
        <taxon>Eukaryota</taxon>
        <taxon>Viridiplantae</taxon>
        <taxon>Streptophyta</taxon>
        <taxon>Embryophyta</taxon>
        <taxon>Tracheophyta</taxon>
        <taxon>Spermatophyta</taxon>
        <taxon>Magnoliopsida</taxon>
        <taxon>eudicotyledons</taxon>
        <taxon>Gunneridae</taxon>
        <taxon>Pentapetalae</taxon>
        <taxon>rosids</taxon>
        <taxon>malvids</taxon>
        <taxon>Sapindales</taxon>
        <taxon>Anacardiaceae</taxon>
        <taxon>Pistacia</taxon>
    </lineage>
</organism>
<evidence type="ECO:0000313" key="1">
    <source>
        <dbReference type="EMBL" id="KAJ0037347.1"/>
    </source>
</evidence>
<dbReference type="EMBL" id="CM047741">
    <property type="protein sequence ID" value="KAJ0037347.1"/>
    <property type="molecule type" value="Genomic_DNA"/>
</dbReference>
<comment type="caution">
    <text evidence="1">The sequence shown here is derived from an EMBL/GenBank/DDBJ whole genome shotgun (WGS) entry which is preliminary data.</text>
</comment>
<keyword evidence="2" id="KW-1185">Reference proteome</keyword>
<name>A0ACC0YH12_9ROSI</name>
<proteinExistence type="predicted"/>
<gene>
    <name evidence="1" type="ORF">Pint_22289</name>
</gene>
<reference evidence="2" key="1">
    <citation type="journal article" date="2023" name="G3 (Bethesda)">
        <title>Genome assembly and association tests identify interacting loci associated with vigor, precocity, and sex in interspecific pistachio rootstocks.</title>
        <authorList>
            <person name="Palmer W."/>
            <person name="Jacygrad E."/>
            <person name="Sagayaradj S."/>
            <person name="Cavanaugh K."/>
            <person name="Han R."/>
            <person name="Bertier L."/>
            <person name="Beede B."/>
            <person name="Kafkas S."/>
            <person name="Golino D."/>
            <person name="Preece J."/>
            <person name="Michelmore R."/>
        </authorList>
    </citation>
    <scope>NUCLEOTIDE SEQUENCE [LARGE SCALE GENOMIC DNA]</scope>
</reference>
<sequence length="121" mass="13836">MASLTGKVEKEVEIDALAEKFYKLWKSECFHVRTTSPSSIQGVEVHEGDWETGGSIKIWKYTMEGRAQTFKEKVEADDEYMTVTFHGIEGDLYENFKFLKPVYKVAPKQRDSSSVTTVSIE</sequence>
<evidence type="ECO:0000313" key="2">
    <source>
        <dbReference type="Proteomes" id="UP001163603"/>
    </source>
</evidence>